<reference evidence="2" key="1">
    <citation type="journal article" date="2014" name="Int. J. Syst. Evol. Microbiol.">
        <title>Complete genome sequence of Corynebacterium casei LMG S-19264T (=DSM 44701T), isolated from a smear-ripened cheese.</title>
        <authorList>
            <consortium name="US DOE Joint Genome Institute (JGI-PGF)"/>
            <person name="Walter F."/>
            <person name="Albersmeier A."/>
            <person name="Kalinowski J."/>
            <person name="Ruckert C."/>
        </authorList>
    </citation>
    <scope>NUCLEOTIDE SEQUENCE</scope>
    <source>
        <strain evidence="2">CGMCC 4.7368</strain>
    </source>
</reference>
<dbReference type="RefSeq" id="WP_189129097.1">
    <property type="nucleotide sequence ID" value="NZ_BMNH01000049.1"/>
</dbReference>
<feature type="chain" id="PRO_5037219646" evidence="1">
    <location>
        <begin position="26"/>
        <end position="198"/>
    </location>
</feature>
<evidence type="ECO:0000313" key="3">
    <source>
        <dbReference type="Proteomes" id="UP000646523"/>
    </source>
</evidence>
<accession>A0A917ZGX8</accession>
<keyword evidence="1" id="KW-0732">Signal</keyword>
<dbReference type="AlphaFoldDB" id="A0A917ZGX8"/>
<organism evidence="2 3">
    <name type="scientific">Nonomuraea cavernae</name>
    <dbReference type="NCBI Taxonomy" id="2045107"/>
    <lineage>
        <taxon>Bacteria</taxon>
        <taxon>Bacillati</taxon>
        <taxon>Actinomycetota</taxon>
        <taxon>Actinomycetes</taxon>
        <taxon>Streptosporangiales</taxon>
        <taxon>Streptosporangiaceae</taxon>
        <taxon>Nonomuraea</taxon>
    </lineage>
</organism>
<sequence>MTKTTLAAAALAAAAVLVAPTAASAGTPATAGASAARPLQLRNGLTLNLPPGWKVYGRGDWIQVVTGACANPRGGYGHSECDSFSILGPDAIKIGNEVFKPYTAKRPFYPATDVQACPHNHRWGQVLGGAAAKGLRQVGPGHKAHYREWKAKCVSYSNGTVKSRYVQREWYLPQSRILIVDRWNTPGLPGVLKRAVWR</sequence>
<proteinExistence type="predicted"/>
<comment type="caution">
    <text evidence="2">The sequence shown here is derived from an EMBL/GenBank/DDBJ whole genome shotgun (WGS) entry which is preliminary data.</text>
</comment>
<reference evidence="2" key="2">
    <citation type="submission" date="2020-09" db="EMBL/GenBank/DDBJ databases">
        <authorList>
            <person name="Sun Q."/>
            <person name="Zhou Y."/>
        </authorList>
    </citation>
    <scope>NUCLEOTIDE SEQUENCE</scope>
    <source>
        <strain evidence="2">CGMCC 4.7368</strain>
    </source>
</reference>
<feature type="signal peptide" evidence="1">
    <location>
        <begin position="1"/>
        <end position="25"/>
    </location>
</feature>
<protein>
    <submittedName>
        <fullName evidence="2">Uncharacterized protein</fullName>
    </submittedName>
</protein>
<keyword evidence="3" id="KW-1185">Reference proteome</keyword>
<name>A0A917ZGX8_9ACTN</name>
<evidence type="ECO:0000256" key="1">
    <source>
        <dbReference type="SAM" id="SignalP"/>
    </source>
</evidence>
<evidence type="ECO:0000313" key="2">
    <source>
        <dbReference type="EMBL" id="GGO83150.1"/>
    </source>
</evidence>
<dbReference type="EMBL" id="BMNH01000049">
    <property type="protein sequence ID" value="GGO83150.1"/>
    <property type="molecule type" value="Genomic_DNA"/>
</dbReference>
<dbReference type="Proteomes" id="UP000646523">
    <property type="component" value="Unassembled WGS sequence"/>
</dbReference>
<gene>
    <name evidence="2" type="ORF">GCM10012289_76020</name>
</gene>